<dbReference type="Gene3D" id="2.60.40.1180">
    <property type="entry name" value="Golgi alpha-mannosidase II"/>
    <property type="match status" value="1"/>
</dbReference>
<feature type="domain" description="Solute carrier family 3 member 2 N-terminal" evidence="3">
    <location>
        <begin position="41"/>
        <end position="99"/>
    </location>
</feature>
<dbReference type="Gene3D" id="3.20.20.80">
    <property type="entry name" value="Glycosidases"/>
    <property type="match status" value="1"/>
</dbReference>
<dbReference type="PANTHER" id="PTHR46673">
    <property type="entry name" value="4F2 CELL-SURFACE ANTIGEN HEAVY CHAIN"/>
    <property type="match status" value="1"/>
</dbReference>
<dbReference type="Proteomes" id="UP000324091">
    <property type="component" value="Chromosome 12"/>
</dbReference>
<evidence type="ECO:0000256" key="1">
    <source>
        <dbReference type="SAM" id="MobiDB-lite"/>
    </source>
</evidence>
<comment type="caution">
    <text evidence="4">The sequence shown here is derived from an EMBL/GenBank/DDBJ whole genome shotgun (WGS) entry which is preliminary data.</text>
</comment>
<dbReference type="GO" id="GO:0015173">
    <property type="term" value="F:aromatic amino acid transmembrane transporter activity"/>
    <property type="evidence" value="ECO:0007669"/>
    <property type="project" value="TreeGrafter"/>
</dbReference>
<dbReference type="GO" id="GO:0015823">
    <property type="term" value="P:phenylalanine transport"/>
    <property type="evidence" value="ECO:0007669"/>
    <property type="project" value="TreeGrafter"/>
</dbReference>
<feature type="transmembrane region" description="Helical" evidence="2">
    <location>
        <begin position="61"/>
        <end position="83"/>
    </location>
</feature>
<proteinExistence type="predicted"/>
<evidence type="ECO:0000256" key="2">
    <source>
        <dbReference type="SAM" id="Phobius"/>
    </source>
</evidence>
<dbReference type="InterPro" id="IPR013780">
    <property type="entry name" value="Glyco_hydro_b"/>
</dbReference>
<reference evidence="4 5" key="1">
    <citation type="submission" date="2019-04" db="EMBL/GenBank/DDBJ databases">
        <title>Chromosome genome assembly for Takifugu flavidus.</title>
        <authorList>
            <person name="Xiao S."/>
        </authorList>
    </citation>
    <scope>NUCLEOTIDE SEQUENCE [LARGE SCALE GENOMIC DNA]</scope>
    <source>
        <strain evidence="4">HTHZ2018</strain>
        <tissue evidence="4">Muscle</tissue>
    </source>
</reference>
<evidence type="ECO:0000313" key="4">
    <source>
        <dbReference type="EMBL" id="TWW77198.1"/>
    </source>
</evidence>
<dbReference type="InterPro" id="IPR031984">
    <property type="entry name" value="SLC3A2_N"/>
</dbReference>
<name>A0A5C6PEW5_9TELE</name>
<dbReference type="Pfam" id="PF16028">
    <property type="entry name" value="SLC3A2_N"/>
    <property type="match status" value="1"/>
</dbReference>
<dbReference type="AlphaFoldDB" id="A0A5C6PEW5"/>
<dbReference type="GO" id="GO:0016323">
    <property type="term" value="C:basolateral plasma membrane"/>
    <property type="evidence" value="ECO:0007669"/>
    <property type="project" value="TreeGrafter"/>
</dbReference>
<organism evidence="4 5">
    <name type="scientific">Takifugu flavidus</name>
    <name type="common">sansaifugu</name>
    <dbReference type="NCBI Taxonomy" id="433684"/>
    <lineage>
        <taxon>Eukaryota</taxon>
        <taxon>Metazoa</taxon>
        <taxon>Chordata</taxon>
        <taxon>Craniata</taxon>
        <taxon>Vertebrata</taxon>
        <taxon>Euteleostomi</taxon>
        <taxon>Actinopterygii</taxon>
        <taxon>Neopterygii</taxon>
        <taxon>Teleostei</taxon>
        <taxon>Neoteleostei</taxon>
        <taxon>Acanthomorphata</taxon>
        <taxon>Eupercaria</taxon>
        <taxon>Tetraodontiformes</taxon>
        <taxon>Tetradontoidea</taxon>
        <taxon>Tetraodontidae</taxon>
        <taxon>Takifugu</taxon>
    </lineage>
</organism>
<evidence type="ECO:0000313" key="5">
    <source>
        <dbReference type="Proteomes" id="UP000324091"/>
    </source>
</evidence>
<dbReference type="GO" id="GO:0016324">
    <property type="term" value="C:apical plasma membrane"/>
    <property type="evidence" value="ECO:0007669"/>
    <property type="project" value="TreeGrafter"/>
</dbReference>
<dbReference type="GO" id="GO:0015180">
    <property type="term" value="F:L-alanine transmembrane transporter activity"/>
    <property type="evidence" value="ECO:0007669"/>
    <property type="project" value="TreeGrafter"/>
</dbReference>
<dbReference type="InterPro" id="IPR017853">
    <property type="entry name" value="GH"/>
</dbReference>
<keyword evidence="5" id="KW-1185">Reference proteome</keyword>
<sequence>MPLNAGDGGYGAAPGARLVAGEDSESAPLLVARDPYQWKPLTSEELEVAAGGPGWKKMRCYLIAVFWFVWLAMLAGSVTVVVMTPRPVVTSLTWWQKSLFYQVQPSRFMVKDADESSGFRALCEQLADFKALSAGALILQGVFGDTLSPFRPTPTDKFRASVAQIQHLLTDSNKLGLKVVLDICDVNVTGDADEPYNRSTSHALQFWLEQGVAGFAICDTDAAYSEETLLEWRSLLKKFSDEEERILVVRQTGRIRSPLNATLVDVVMRSILPSSPQHLSASDVRDAIETHLQTREEDIWIGWTAGRKVPQELEKLLLVLMMTLPGSPAVQYNGDIDQTQSIDISSSSHGMNETGSPPGKARRSSLALLTSLSNSRSREEALLFGSFFSLSFSSLSNSSFNSSSSPPPPPPILAFLRSWSCVQFAVLLNVGPELRAVDPAWASSLPDTGMFVASTEMDRLGSTTLNELHLRPYEAVIIKLLETRS</sequence>
<dbReference type="SUPFAM" id="SSF51445">
    <property type="entry name" value="(Trans)glycosidases"/>
    <property type="match status" value="1"/>
</dbReference>
<dbReference type="InterPro" id="IPR042280">
    <property type="entry name" value="SLC3A2"/>
</dbReference>
<keyword evidence="2" id="KW-0812">Transmembrane</keyword>
<dbReference type="EMBL" id="RHFK02000004">
    <property type="protein sequence ID" value="TWW77198.1"/>
    <property type="molecule type" value="Genomic_DNA"/>
</dbReference>
<dbReference type="GO" id="GO:1904273">
    <property type="term" value="P:L-alanine import across plasma membrane"/>
    <property type="evidence" value="ECO:0007669"/>
    <property type="project" value="TreeGrafter"/>
</dbReference>
<dbReference type="PANTHER" id="PTHR46673:SF2">
    <property type="entry name" value="4F2 CELL-SURFACE ANTIGEN HEAVY CHAIN-LIKE"/>
    <property type="match status" value="1"/>
</dbReference>
<feature type="region of interest" description="Disordered" evidence="1">
    <location>
        <begin position="341"/>
        <end position="364"/>
    </location>
</feature>
<gene>
    <name evidence="4" type="ORF">D4764_12G0005880</name>
</gene>
<keyword evidence="2" id="KW-1133">Transmembrane helix</keyword>
<protein>
    <recommendedName>
        <fullName evidence="3">Solute carrier family 3 member 2 N-terminal domain-containing protein</fullName>
    </recommendedName>
</protein>
<accession>A0A5C6PEW5</accession>
<dbReference type="GO" id="GO:0015190">
    <property type="term" value="F:L-leucine transmembrane transporter activity"/>
    <property type="evidence" value="ECO:0007669"/>
    <property type="project" value="TreeGrafter"/>
</dbReference>
<dbReference type="GO" id="GO:1903801">
    <property type="term" value="P:L-leucine import across plasma membrane"/>
    <property type="evidence" value="ECO:0007669"/>
    <property type="project" value="TreeGrafter"/>
</dbReference>
<evidence type="ECO:0000259" key="3">
    <source>
        <dbReference type="Pfam" id="PF16028"/>
    </source>
</evidence>
<keyword evidence="2" id="KW-0472">Membrane</keyword>